<evidence type="ECO:0000256" key="1">
    <source>
        <dbReference type="ARBA" id="ARBA00007817"/>
    </source>
</evidence>
<keyword evidence="2" id="KW-0689">Ribosomal protein</keyword>
<organism evidence="7">
    <name type="scientific">Pectinaria gouldii</name>
    <name type="common">Trumpet worm</name>
    <name type="synonym">Ice-cream cone worm</name>
    <dbReference type="NCBI Taxonomy" id="260746"/>
    <lineage>
        <taxon>Eukaryota</taxon>
        <taxon>Metazoa</taxon>
        <taxon>Spiralia</taxon>
        <taxon>Lophotrochozoa</taxon>
        <taxon>Annelida</taxon>
        <taxon>Polychaeta</taxon>
        <taxon>Sedentaria</taxon>
        <taxon>Canalipalpata</taxon>
        <taxon>Terebellida</taxon>
        <taxon>Terebelliformia</taxon>
        <taxon>Pectinariidae</taxon>
        <taxon>Pectinaria</taxon>
    </lineage>
</organism>
<dbReference type="FunFam" id="3.30.1360.210:FF:000001">
    <property type="entry name" value="60S ribosomal protein L22 1"/>
    <property type="match status" value="1"/>
</dbReference>
<dbReference type="PANTHER" id="PTHR10064:SF0">
    <property type="entry name" value="FI24544P1-RELATED"/>
    <property type="match status" value="1"/>
</dbReference>
<dbReference type="GO" id="GO:0003735">
    <property type="term" value="F:structural constituent of ribosome"/>
    <property type="evidence" value="ECO:0007669"/>
    <property type="project" value="InterPro"/>
</dbReference>
<comment type="similarity">
    <text evidence="1">Belongs to the eukaryotic ribosomal protein eL22 family.</text>
</comment>
<dbReference type="InterPro" id="IPR002671">
    <property type="entry name" value="Ribosomal_eL22"/>
</dbReference>
<dbReference type="InterPro" id="IPR038526">
    <property type="entry name" value="Ribosomal_eL22_sf"/>
</dbReference>
<keyword evidence="3" id="KW-0687">Ribonucleoprotein</keyword>
<dbReference type="GO" id="GO:0003723">
    <property type="term" value="F:RNA binding"/>
    <property type="evidence" value="ECO:0007669"/>
    <property type="project" value="TreeGrafter"/>
</dbReference>
<evidence type="ECO:0000256" key="5">
    <source>
        <dbReference type="ARBA" id="ARBA00041214"/>
    </source>
</evidence>
<dbReference type="Gene3D" id="3.30.1360.210">
    <property type="match status" value="1"/>
</dbReference>
<evidence type="ECO:0000256" key="4">
    <source>
        <dbReference type="ARBA" id="ARBA00040613"/>
    </source>
</evidence>
<dbReference type="GO" id="GO:0002181">
    <property type="term" value="P:cytoplasmic translation"/>
    <property type="evidence" value="ECO:0007669"/>
    <property type="project" value="TreeGrafter"/>
</dbReference>
<protein>
    <recommendedName>
        <fullName evidence="4">Large ribosomal subunit protein eL22</fullName>
    </recommendedName>
    <alternativeName>
        <fullName evidence="5">60S ribosomal protein L22</fullName>
    </alternativeName>
</protein>
<dbReference type="AlphaFoldDB" id="B6VAI7"/>
<proteinExistence type="evidence at transcript level"/>
<dbReference type="GO" id="GO:0005737">
    <property type="term" value="C:cytoplasm"/>
    <property type="evidence" value="ECO:0007669"/>
    <property type="project" value="UniProtKB-ARBA"/>
</dbReference>
<dbReference type="EMBL" id="FJ358539">
    <property type="protein sequence ID" value="ACJ04082.1"/>
    <property type="molecule type" value="mRNA"/>
</dbReference>
<dbReference type="Pfam" id="PF01776">
    <property type="entry name" value="Ribosomal_L22e"/>
    <property type="match status" value="1"/>
</dbReference>
<dbReference type="GO" id="GO:1990904">
    <property type="term" value="C:ribonucleoprotein complex"/>
    <property type="evidence" value="ECO:0007669"/>
    <property type="project" value="UniProtKB-KW"/>
</dbReference>
<dbReference type="GO" id="GO:0005840">
    <property type="term" value="C:ribosome"/>
    <property type="evidence" value="ECO:0007669"/>
    <property type="project" value="UniProtKB-KW"/>
</dbReference>
<name>B6VAI7_PECGU</name>
<evidence type="ECO:0000256" key="2">
    <source>
        <dbReference type="ARBA" id="ARBA00022980"/>
    </source>
</evidence>
<feature type="compositionally biased region" description="Basic residues" evidence="6">
    <location>
        <begin position="13"/>
        <end position="25"/>
    </location>
</feature>
<feature type="compositionally biased region" description="Low complexity" evidence="6">
    <location>
        <begin position="1"/>
        <end position="12"/>
    </location>
</feature>
<accession>B6VAI7</accession>
<feature type="region of interest" description="Disordered" evidence="6">
    <location>
        <begin position="1"/>
        <end position="25"/>
    </location>
</feature>
<dbReference type="PANTHER" id="PTHR10064">
    <property type="entry name" value="60S RIBOSOMAL PROTEIN L22"/>
    <property type="match status" value="1"/>
</dbReference>
<evidence type="ECO:0000313" key="7">
    <source>
        <dbReference type="EMBL" id="ACJ04082.1"/>
    </source>
</evidence>
<reference evidence="7" key="1">
    <citation type="submission" date="2008-10" db="EMBL/GenBank/DDBJ databases">
        <authorList>
            <person name="Mainali D."/>
            <person name="Schiroo N.K."/>
            <person name="Baumann K.A."/>
            <person name="Dean M.A."/>
        </authorList>
    </citation>
    <scope>NUCLEOTIDE SEQUENCE</scope>
</reference>
<evidence type="ECO:0000256" key="3">
    <source>
        <dbReference type="ARBA" id="ARBA00023274"/>
    </source>
</evidence>
<evidence type="ECO:0000256" key="6">
    <source>
        <dbReference type="SAM" id="MobiDB-lite"/>
    </source>
</evidence>
<sequence>MTKAKTQAPAKGQKAKTAKAKSASKKKPLLFTLDCTQPVEDKIMKVDDFEQFLKNRIKVEGKTSNLGDSVVVSSSKNTLKVETKIPFSKRYLKYLSKKYLKKNNLRDWLRVVATSPTAYELRYFQINQDSEEEEDHE</sequence>